<dbReference type="RefSeq" id="WP_191799667.1">
    <property type="nucleotide sequence ID" value="NZ_JACSQL010000003.1"/>
</dbReference>
<keyword evidence="3" id="KW-0436">Ligase</keyword>
<dbReference type="InterPro" id="IPR000873">
    <property type="entry name" value="AMP-dep_synth/lig_dom"/>
</dbReference>
<dbReference type="InterPro" id="IPR025110">
    <property type="entry name" value="AMP-bd_C"/>
</dbReference>
<dbReference type="Gene3D" id="3.40.50.980">
    <property type="match status" value="2"/>
</dbReference>
<dbReference type="InterPro" id="IPR020845">
    <property type="entry name" value="AMP-binding_CS"/>
</dbReference>
<accession>A0ABR8SY47</accession>
<reference evidence="3 4" key="1">
    <citation type="submission" date="2020-08" db="EMBL/GenBank/DDBJ databases">
        <title>A Genomic Blueprint of the Chicken Gut Microbiome.</title>
        <authorList>
            <person name="Gilroy R."/>
            <person name="Ravi A."/>
            <person name="Getino M."/>
            <person name="Pursley I."/>
            <person name="Horton D.L."/>
            <person name="Alikhan N.-F."/>
            <person name="Baker D."/>
            <person name="Gharbi K."/>
            <person name="Hall N."/>
            <person name="Watson M."/>
            <person name="Adriaenssens E.M."/>
            <person name="Foster-Nyarko E."/>
            <person name="Jarju S."/>
            <person name="Secka A."/>
            <person name="Antonio M."/>
            <person name="Oren A."/>
            <person name="Chaudhuri R."/>
            <person name="La Ragione R.M."/>
            <person name="Hildebrand F."/>
            <person name="Pallen M.J."/>
        </authorList>
    </citation>
    <scope>NUCLEOTIDE SEQUENCE [LARGE SCALE GENOMIC DNA]</scope>
    <source>
        <strain evidence="3 4">Sa2BVA9</strain>
    </source>
</reference>
<dbReference type="CDD" id="cd05936">
    <property type="entry name" value="FC-FACS_FadD_like"/>
    <property type="match status" value="1"/>
</dbReference>
<feature type="domain" description="AMP-binding enzyme C-terminal" evidence="2">
    <location>
        <begin position="467"/>
        <end position="542"/>
    </location>
</feature>
<sequence>MNAKPWLPYYPTEVAPSFDYPKQNLAQFLISSSQQYPNRPAMYFMGKTIRYKKLLESAYRMANALKSKGLKKGDRVAIMLPNCPQVVIAYYGTLLAGGIVVMTNPLYVERELAYQLQDSGAKIMITLDQFYSKVQNVAEETMIEHTIVTAIPDYLPFIKKILYPFVAKKQGPLPQIEYSRSVHSFTALLASADDAPCCEKVNADHELALLQYTGGTTGVPKGVMLTHTNLIANTIQSANWCYQVENGKERYLAVLPCFHVFGLTTLLSQGVYRAGMLILIPKFDLNSLLKIIDKKKPTLFPGAPTMYIALINHPKIKEYDLSSINACISGSSALPLEVQDRFEELTKGKLIEGYGLTEASPVTHVNPIWGRRKIGTIGIPVPDTEAKVVNPVTGEEVLPGEVGELIVKGPQVMKGYWNRPEDTFDTIRNGWLFTGDMATMDEEGYFSIIDRKKDMIIASGFNIYPREIEEVLYEHPAVKEAVVIGIKDAYRGETVKAYIVLKDGKTPDPKDIEMFCRSQLAAYKVPRHYVFRESLPKTLVGKVLRRKLLEEEEETPAG</sequence>
<evidence type="ECO:0000259" key="1">
    <source>
        <dbReference type="Pfam" id="PF00501"/>
    </source>
</evidence>
<dbReference type="GO" id="GO:0016874">
    <property type="term" value="F:ligase activity"/>
    <property type="evidence" value="ECO:0007669"/>
    <property type="project" value="UniProtKB-KW"/>
</dbReference>
<dbReference type="PROSITE" id="PS00455">
    <property type="entry name" value="AMP_BINDING"/>
    <property type="match status" value="1"/>
</dbReference>
<evidence type="ECO:0000259" key="2">
    <source>
        <dbReference type="Pfam" id="PF13193"/>
    </source>
</evidence>
<dbReference type="InterPro" id="IPR050237">
    <property type="entry name" value="ATP-dep_AMP-bd_enzyme"/>
</dbReference>
<keyword evidence="4" id="KW-1185">Reference proteome</keyword>
<dbReference type="EMBL" id="JACSQL010000003">
    <property type="protein sequence ID" value="MBD7968439.1"/>
    <property type="molecule type" value="Genomic_DNA"/>
</dbReference>
<comment type="caution">
    <text evidence="3">The sequence shown here is derived from an EMBL/GenBank/DDBJ whole genome shotgun (WGS) entry which is preliminary data.</text>
</comment>
<feature type="domain" description="AMP-dependent synthetase/ligase" evidence="1">
    <location>
        <begin position="33"/>
        <end position="417"/>
    </location>
</feature>
<organism evidence="3 4">
    <name type="scientific">Paenibacillus gallinarum</name>
    <dbReference type="NCBI Taxonomy" id="2762232"/>
    <lineage>
        <taxon>Bacteria</taxon>
        <taxon>Bacillati</taxon>
        <taxon>Bacillota</taxon>
        <taxon>Bacilli</taxon>
        <taxon>Bacillales</taxon>
        <taxon>Paenibacillaceae</taxon>
        <taxon>Paenibacillus</taxon>
    </lineage>
</organism>
<dbReference type="Pfam" id="PF13193">
    <property type="entry name" value="AMP-binding_C"/>
    <property type="match status" value="1"/>
</dbReference>
<dbReference type="InterPro" id="IPR045851">
    <property type="entry name" value="AMP-bd_C_sf"/>
</dbReference>
<dbReference type="SUPFAM" id="SSF56801">
    <property type="entry name" value="Acetyl-CoA synthetase-like"/>
    <property type="match status" value="1"/>
</dbReference>
<dbReference type="Gene3D" id="3.30.300.30">
    <property type="match status" value="1"/>
</dbReference>
<dbReference type="PANTHER" id="PTHR43767">
    <property type="entry name" value="LONG-CHAIN-FATTY-ACID--COA LIGASE"/>
    <property type="match status" value="1"/>
</dbReference>
<evidence type="ECO:0000313" key="4">
    <source>
        <dbReference type="Proteomes" id="UP000608071"/>
    </source>
</evidence>
<dbReference type="Gene3D" id="2.30.38.10">
    <property type="entry name" value="Luciferase, Domain 3"/>
    <property type="match status" value="1"/>
</dbReference>
<proteinExistence type="predicted"/>
<dbReference type="PANTHER" id="PTHR43767:SF9">
    <property type="entry name" value="LONG-CHAIN-FATTY-ACID--COA LIGASE"/>
    <property type="match status" value="1"/>
</dbReference>
<dbReference type="Proteomes" id="UP000608071">
    <property type="component" value="Unassembled WGS sequence"/>
</dbReference>
<protein>
    <submittedName>
        <fullName evidence="3">Long-chain fatty acid--CoA ligase</fullName>
    </submittedName>
</protein>
<name>A0ABR8SY47_9BACL</name>
<evidence type="ECO:0000313" key="3">
    <source>
        <dbReference type="EMBL" id="MBD7968439.1"/>
    </source>
</evidence>
<gene>
    <name evidence="3" type="ORF">H9647_10215</name>
</gene>
<dbReference type="Pfam" id="PF00501">
    <property type="entry name" value="AMP-binding"/>
    <property type="match status" value="1"/>
</dbReference>